<dbReference type="RefSeq" id="WP_254010955.1">
    <property type="nucleotide sequence ID" value="NZ_JAMZMM010000041.1"/>
</dbReference>
<dbReference type="AlphaFoldDB" id="A0AAE3GQN4"/>
<evidence type="ECO:0000313" key="1">
    <source>
        <dbReference type="EMBL" id="MCP2728151.1"/>
    </source>
</evidence>
<organism evidence="1 2">
    <name type="scientific">Limnofasciculus baicalensis BBK-W-15</name>
    <dbReference type="NCBI Taxonomy" id="2699891"/>
    <lineage>
        <taxon>Bacteria</taxon>
        <taxon>Bacillati</taxon>
        <taxon>Cyanobacteriota</taxon>
        <taxon>Cyanophyceae</taxon>
        <taxon>Coleofasciculales</taxon>
        <taxon>Coleofasciculaceae</taxon>
        <taxon>Limnofasciculus</taxon>
        <taxon>Limnofasciculus baicalensis</taxon>
    </lineage>
</organism>
<keyword evidence="2" id="KW-1185">Reference proteome</keyword>
<proteinExistence type="predicted"/>
<comment type="caution">
    <text evidence="1">The sequence shown here is derived from an EMBL/GenBank/DDBJ whole genome shotgun (WGS) entry which is preliminary data.</text>
</comment>
<evidence type="ECO:0000313" key="2">
    <source>
        <dbReference type="Proteomes" id="UP001204953"/>
    </source>
</evidence>
<reference evidence="1" key="1">
    <citation type="submission" date="2022-06" db="EMBL/GenBank/DDBJ databases">
        <title>New cyanobacteria of genus Symplocastrum in benthos of Lake Baikal.</title>
        <authorList>
            <person name="Sorokovikova E."/>
            <person name="Tikhonova I."/>
            <person name="Krasnopeev A."/>
            <person name="Evseev P."/>
            <person name="Gladkikh A."/>
            <person name="Belykh O."/>
        </authorList>
    </citation>
    <scope>NUCLEOTIDE SEQUENCE</scope>
    <source>
        <strain evidence="1">BBK-W-15</strain>
    </source>
</reference>
<accession>A0AAE3GQN4</accession>
<dbReference type="EMBL" id="JAMZMM010000041">
    <property type="protein sequence ID" value="MCP2728151.1"/>
    <property type="molecule type" value="Genomic_DNA"/>
</dbReference>
<gene>
    <name evidence="1" type="ORF">NJ959_06640</name>
</gene>
<dbReference type="Proteomes" id="UP001204953">
    <property type="component" value="Unassembled WGS sequence"/>
</dbReference>
<protein>
    <submittedName>
        <fullName evidence="1">Uncharacterized protein</fullName>
    </submittedName>
</protein>
<name>A0AAE3GQN4_9CYAN</name>
<sequence length="66" mass="7473">MRTVVKAIDITAAPKSLRNLALYSIRLKGVRISHIHRIAPEIKIIDKFITKSLIIDLTVKDFQTST</sequence>